<reference evidence="5 6" key="1">
    <citation type="submission" date="2019-06" db="EMBL/GenBank/DDBJ databases">
        <title>Whole genome sequence for Rhodospirillaceae sp. R148.</title>
        <authorList>
            <person name="Wang G."/>
        </authorList>
    </citation>
    <scope>NUCLEOTIDE SEQUENCE [LARGE SCALE GENOMIC DNA]</scope>
    <source>
        <strain evidence="5 6">R148</strain>
    </source>
</reference>
<dbReference type="PANTHER" id="PTHR23073">
    <property type="entry name" value="26S PROTEASOME REGULATORY SUBUNIT"/>
    <property type="match status" value="1"/>
</dbReference>
<comment type="caution">
    <text evidence="5">The sequence shown here is derived from an EMBL/GenBank/DDBJ whole genome shotgun (WGS) entry which is preliminary data.</text>
</comment>
<proteinExistence type="inferred from homology"/>
<dbReference type="SUPFAM" id="SSF52540">
    <property type="entry name" value="P-loop containing nucleoside triphosphate hydrolases"/>
    <property type="match status" value="1"/>
</dbReference>
<dbReference type="Proteomes" id="UP000315252">
    <property type="component" value="Unassembled WGS sequence"/>
</dbReference>
<evidence type="ECO:0000259" key="4">
    <source>
        <dbReference type="SMART" id="SM00382"/>
    </source>
</evidence>
<sequence>MTPRIQANDLKAFGRSFPARELTTELNWQDVGAFKKIKVELAELRKEEQSLRRAGKAESYRVLFSGPPGTGKTLAALLLGQKNGRRVVYVDLPNLISRYIGETEKNLSKLLERAEAENWLLFFDEADALFGKRTEVKDSHDRYANQEVSYLLERMERHADLVIFSTNARPERNEALRRYFHRIIRFTGDED</sequence>
<dbReference type="InterPro" id="IPR050221">
    <property type="entry name" value="26S_Proteasome_ATPase"/>
</dbReference>
<dbReference type="CDD" id="cd19481">
    <property type="entry name" value="RecA-like_protease"/>
    <property type="match status" value="1"/>
</dbReference>
<accession>A0A545SZC0</accession>
<dbReference type="AlphaFoldDB" id="A0A545SZC0"/>
<evidence type="ECO:0000256" key="1">
    <source>
        <dbReference type="ARBA" id="ARBA00006914"/>
    </source>
</evidence>
<evidence type="ECO:0000313" key="6">
    <source>
        <dbReference type="Proteomes" id="UP000315252"/>
    </source>
</evidence>
<organism evidence="5 6">
    <name type="scientific">Denitrobaculum tricleocarpae</name>
    <dbReference type="NCBI Taxonomy" id="2591009"/>
    <lineage>
        <taxon>Bacteria</taxon>
        <taxon>Pseudomonadati</taxon>
        <taxon>Pseudomonadota</taxon>
        <taxon>Alphaproteobacteria</taxon>
        <taxon>Rhodospirillales</taxon>
        <taxon>Rhodospirillaceae</taxon>
        <taxon>Denitrobaculum</taxon>
    </lineage>
</organism>
<dbReference type="RefSeq" id="WP_142899739.1">
    <property type="nucleotide sequence ID" value="NZ_ML660068.1"/>
</dbReference>
<dbReference type="OrthoDB" id="7438987at2"/>
<name>A0A545SZC0_9PROT</name>
<keyword evidence="6" id="KW-1185">Reference proteome</keyword>
<dbReference type="EMBL" id="VHSH01000017">
    <property type="protein sequence ID" value="TQV70281.1"/>
    <property type="molecule type" value="Genomic_DNA"/>
</dbReference>
<dbReference type="GO" id="GO:0016887">
    <property type="term" value="F:ATP hydrolysis activity"/>
    <property type="evidence" value="ECO:0007669"/>
    <property type="project" value="InterPro"/>
</dbReference>
<dbReference type="InterPro" id="IPR027417">
    <property type="entry name" value="P-loop_NTPase"/>
</dbReference>
<evidence type="ECO:0000256" key="3">
    <source>
        <dbReference type="ARBA" id="ARBA00022840"/>
    </source>
</evidence>
<feature type="domain" description="AAA+ ATPase" evidence="4">
    <location>
        <begin position="58"/>
        <end position="190"/>
    </location>
</feature>
<evidence type="ECO:0000313" key="5">
    <source>
        <dbReference type="EMBL" id="TQV70281.1"/>
    </source>
</evidence>
<protein>
    <submittedName>
        <fullName evidence="5">AAA family ATPase</fullName>
    </submittedName>
</protein>
<dbReference type="Pfam" id="PF00004">
    <property type="entry name" value="AAA"/>
    <property type="match status" value="1"/>
</dbReference>
<comment type="similarity">
    <text evidence="1">Belongs to the AAA ATPase family.</text>
</comment>
<dbReference type="InterPro" id="IPR003593">
    <property type="entry name" value="AAA+_ATPase"/>
</dbReference>
<evidence type="ECO:0000256" key="2">
    <source>
        <dbReference type="ARBA" id="ARBA00022741"/>
    </source>
</evidence>
<keyword evidence="2" id="KW-0547">Nucleotide-binding</keyword>
<gene>
    <name evidence="5" type="ORF">FKG95_27820</name>
</gene>
<dbReference type="GO" id="GO:0005524">
    <property type="term" value="F:ATP binding"/>
    <property type="evidence" value="ECO:0007669"/>
    <property type="project" value="UniProtKB-KW"/>
</dbReference>
<dbReference type="SMART" id="SM00382">
    <property type="entry name" value="AAA"/>
    <property type="match status" value="1"/>
</dbReference>
<dbReference type="InterPro" id="IPR003959">
    <property type="entry name" value="ATPase_AAA_core"/>
</dbReference>
<dbReference type="Gene3D" id="3.40.50.300">
    <property type="entry name" value="P-loop containing nucleotide triphosphate hydrolases"/>
    <property type="match status" value="1"/>
</dbReference>
<keyword evidence="3" id="KW-0067">ATP-binding</keyword>